<keyword evidence="21" id="KW-1185">Reference proteome</keyword>
<keyword evidence="12 18" id="KW-0520">NAD</keyword>
<protein>
    <recommendedName>
        <fullName evidence="18">Thiol:disulfide interchange protein DsbD</fullName>
        <ecNumber evidence="18">1.8.1.8</ecNumber>
    </recommendedName>
    <alternativeName>
        <fullName evidence="18">Protein-disulfide reductase</fullName>
        <shortName evidence="18">Disulfide reductase</shortName>
    </alternativeName>
</protein>
<sequence precursor="true">MQLIISLLIFLLSFSAQSTFSTHNSEDSALNPILKNNKFLPIKLAVPFNFYQKNNQIFLNWKVKKNYYLYQSSISITGNKIAIRNIEMPQGQLYTNEFLEEIHIYSEPLMIKVPLYNYQKGAHLVVQYQSCAKTGFCYPPETHIVPIKSFRNNTLKPKEKNTTTQIISNTQQNHLANKLAKYWWTPLLFFVLGFGLAFTPCVLPMYPILTTIILGNNISHTRALALSFTYVQGMALTYSLLGLTTASLGIQFQATMQHPYALITLSTIFVALAASMFGLYNLQLPNNMQVWVRNISNNQKSSSAFRVFNMGVISGLVCSPCTTPPLSGALLYLTQSGDIFTGGISLYALGTGMGTPLMLTAVLGNKLLPKTSAWNSAIKVLLGFLLLAMCIFLLERILQDMWITVLWSLLGLTTSIWLYYIKNKLLISTWKQNIIVIIAISGLFISAQPTMNFFFQQKKDALINNEQKIEFTQINNIQELEEQVFFAKKEKKSIMLDFYSDWCVACKALKQNTFDHFDVKARLKTFVLLQANITKNSSQSIGLTQHMNVLGLPTIEFWNSKGEHIPNARITGFIEAEAFLKHLRNHKL</sequence>
<dbReference type="PANTHER" id="PTHR32234:SF0">
    <property type="entry name" value="THIOL:DISULFIDE INTERCHANGE PROTEIN DSBD"/>
    <property type="match status" value="1"/>
</dbReference>
<comment type="caution">
    <text evidence="18">Lacks conserved residue(s) required for the propagation of feature annotation.</text>
</comment>
<feature type="chain" id="PRO_5008982031" description="Thiol:disulfide interchange protein DsbD" evidence="18">
    <location>
        <begin position="19"/>
        <end position="588"/>
    </location>
</feature>
<dbReference type="PROSITE" id="PS51352">
    <property type="entry name" value="THIOREDOXIN_2"/>
    <property type="match status" value="1"/>
</dbReference>
<dbReference type="Pfam" id="PF02683">
    <property type="entry name" value="DsbD_TM"/>
    <property type="match status" value="1"/>
</dbReference>
<dbReference type="Pfam" id="PF13899">
    <property type="entry name" value="Thioredoxin_7"/>
    <property type="match status" value="1"/>
</dbReference>
<evidence type="ECO:0000256" key="16">
    <source>
        <dbReference type="ARBA" id="ARBA00047388"/>
    </source>
</evidence>
<dbReference type="GO" id="GO:0017004">
    <property type="term" value="P:cytochrome complex assembly"/>
    <property type="evidence" value="ECO:0007669"/>
    <property type="project" value="UniProtKB-UniRule"/>
</dbReference>
<feature type="transmembrane region" description="Helical" evidence="18">
    <location>
        <begin position="376"/>
        <end position="395"/>
    </location>
</feature>
<keyword evidence="9 18" id="KW-0249">Electron transport</keyword>
<dbReference type="AlphaFoldDB" id="A0A084CN80"/>
<comment type="similarity">
    <text evidence="2 18">Belongs to the thioredoxin family. DsbD subfamily.</text>
</comment>
<keyword evidence="7 18" id="KW-0732">Signal</keyword>
<dbReference type="InterPro" id="IPR036249">
    <property type="entry name" value="Thioredoxin-like_sf"/>
</dbReference>
<evidence type="ECO:0000313" key="21">
    <source>
        <dbReference type="Proteomes" id="UP000053784"/>
    </source>
</evidence>
<dbReference type="EMBL" id="JGVK01000022">
    <property type="protein sequence ID" value="KEY91259.1"/>
    <property type="molecule type" value="Genomic_DNA"/>
</dbReference>
<comment type="caution">
    <text evidence="20">The sequence shown here is derived from an EMBL/GenBank/DDBJ whole genome shotgun (WGS) entry which is preliminary data.</text>
</comment>
<organism evidence="20 21">
    <name type="scientific">Candidatus Photodesmus blepharonis</name>
    <dbReference type="NCBI Taxonomy" id="1179155"/>
    <lineage>
        <taxon>Bacteria</taxon>
        <taxon>Pseudomonadati</taxon>
        <taxon>Pseudomonadota</taxon>
        <taxon>Gammaproteobacteria</taxon>
        <taxon>Vibrionales</taxon>
        <taxon>Vibrionaceae</taxon>
        <taxon>Candidatus Photodesmus</taxon>
    </lineage>
</organism>
<keyword evidence="4 18" id="KW-1003">Cell membrane</keyword>
<dbReference type="Gene3D" id="2.60.40.1250">
    <property type="entry name" value="Thiol:disulfide interchange protein DsbD, N-terminal domain"/>
    <property type="match status" value="1"/>
</dbReference>
<keyword evidence="8 18" id="KW-0201">Cytochrome c-type biogenesis</keyword>
<evidence type="ECO:0000256" key="6">
    <source>
        <dbReference type="ARBA" id="ARBA00022692"/>
    </source>
</evidence>
<dbReference type="SUPFAM" id="SSF74863">
    <property type="entry name" value="Thiol:disulfide interchange protein DsbD, N-terminal domain (DsbD-alpha)"/>
    <property type="match status" value="1"/>
</dbReference>
<feature type="transmembrane region" description="Helical" evidence="18">
    <location>
        <begin position="401"/>
        <end position="421"/>
    </location>
</feature>
<name>A0A084CN80_9GAMM</name>
<evidence type="ECO:0000256" key="3">
    <source>
        <dbReference type="ARBA" id="ARBA00022448"/>
    </source>
</evidence>
<evidence type="ECO:0000256" key="12">
    <source>
        <dbReference type="ARBA" id="ARBA00023027"/>
    </source>
</evidence>
<comment type="subcellular location">
    <subcellularLocation>
        <location evidence="1 18">Cell inner membrane</location>
        <topology evidence="1 18">Multi-pass membrane protein</topology>
    </subcellularLocation>
</comment>
<dbReference type="CDD" id="cd02953">
    <property type="entry name" value="DsbDgamma"/>
    <property type="match status" value="1"/>
</dbReference>
<dbReference type="OrthoDB" id="9811036at2"/>
<dbReference type="InterPro" id="IPR036929">
    <property type="entry name" value="DsbDN_sf"/>
</dbReference>
<keyword evidence="11 18" id="KW-0560">Oxidoreductase</keyword>
<evidence type="ECO:0000256" key="1">
    <source>
        <dbReference type="ARBA" id="ARBA00004429"/>
    </source>
</evidence>
<evidence type="ECO:0000256" key="7">
    <source>
        <dbReference type="ARBA" id="ARBA00022729"/>
    </source>
</evidence>
<dbReference type="InterPro" id="IPR035671">
    <property type="entry name" value="DsbD_gamma"/>
</dbReference>
<feature type="transmembrane region" description="Helical" evidence="18">
    <location>
        <begin position="223"/>
        <end position="241"/>
    </location>
</feature>
<evidence type="ECO:0000256" key="13">
    <source>
        <dbReference type="ARBA" id="ARBA00023136"/>
    </source>
</evidence>
<feature type="transmembrane region" description="Helical" evidence="18">
    <location>
        <begin position="433"/>
        <end position="455"/>
    </location>
</feature>
<comment type="catalytic activity">
    <reaction evidence="17 18">
        <text>[protein]-dithiol + NADP(+) = [protein]-disulfide + NADPH + H(+)</text>
        <dbReference type="Rhea" id="RHEA:18753"/>
        <dbReference type="Rhea" id="RHEA-COMP:10593"/>
        <dbReference type="Rhea" id="RHEA-COMP:10594"/>
        <dbReference type="ChEBI" id="CHEBI:15378"/>
        <dbReference type="ChEBI" id="CHEBI:29950"/>
        <dbReference type="ChEBI" id="CHEBI:50058"/>
        <dbReference type="ChEBI" id="CHEBI:57783"/>
        <dbReference type="ChEBI" id="CHEBI:58349"/>
        <dbReference type="EC" id="1.8.1.8"/>
    </reaction>
</comment>
<feature type="transmembrane region" description="Helical" evidence="18">
    <location>
        <begin position="303"/>
        <end position="332"/>
    </location>
</feature>
<dbReference type="PANTHER" id="PTHR32234">
    <property type="entry name" value="THIOL:DISULFIDE INTERCHANGE PROTEIN DSBD"/>
    <property type="match status" value="1"/>
</dbReference>
<evidence type="ECO:0000256" key="14">
    <source>
        <dbReference type="ARBA" id="ARBA00023157"/>
    </source>
</evidence>
<dbReference type="Gene3D" id="3.40.30.10">
    <property type="entry name" value="Glutaredoxin"/>
    <property type="match status" value="1"/>
</dbReference>
<dbReference type="InterPro" id="IPR003834">
    <property type="entry name" value="Cyt_c_assmbl_TM_dom"/>
</dbReference>
<gene>
    <name evidence="18 20" type="primary">dsbD</name>
    <name evidence="20" type="ORF">CF67_03013</name>
</gene>
<feature type="transmembrane region" description="Helical" evidence="18">
    <location>
        <begin position="182"/>
        <end position="203"/>
    </location>
</feature>
<dbReference type="RefSeq" id="WP_034414161.1">
    <property type="nucleotide sequence ID" value="NZ_JGVK01000022.1"/>
</dbReference>
<feature type="transmembrane region" description="Helical" evidence="18">
    <location>
        <begin position="261"/>
        <end position="282"/>
    </location>
</feature>
<dbReference type="InterPro" id="IPR028250">
    <property type="entry name" value="DsbDN"/>
</dbReference>
<keyword evidence="14 18" id="KW-1015">Disulfide bond</keyword>
<dbReference type="EC" id="1.8.1.8" evidence="18"/>
<feature type="disulfide bond" description="Redox-active" evidence="18">
    <location>
        <begin position="503"/>
        <end position="506"/>
    </location>
</feature>
<keyword evidence="6 18" id="KW-0812">Transmembrane</keyword>
<dbReference type="InterPro" id="IPR017937">
    <property type="entry name" value="Thioredoxin_CS"/>
</dbReference>
<proteinExistence type="inferred from homology"/>
<evidence type="ECO:0000256" key="2">
    <source>
        <dbReference type="ARBA" id="ARBA00007241"/>
    </source>
</evidence>
<dbReference type="GO" id="GO:0045454">
    <property type="term" value="P:cell redox homeostasis"/>
    <property type="evidence" value="ECO:0007669"/>
    <property type="project" value="TreeGrafter"/>
</dbReference>
<evidence type="ECO:0000256" key="9">
    <source>
        <dbReference type="ARBA" id="ARBA00022982"/>
    </source>
</evidence>
<evidence type="ECO:0000256" key="15">
    <source>
        <dbReference type="ARBA" id="ARBA00023284"/>
    </source>
</evidence>
<accession>A0A084CN80</accession>
<dbReference type="Proteomes" id="UP000053784">
    <property type="component" value="Unassembled WGS sequence"/>
</dbReference>
<keyword evidence="3 18" id="KW-0813">Transport</keyword>
<dbReference type="PROSITE" id="PS00194">
    <property type="entry name" value="THIOREDOXIN_1"/>
    <property type="match status" value="1"/>
</dbReference>
<evidence type="ECO:0000256" key="18">
    <source>
        <dbReference type="HAMAP-Rule" id="MF_00399"/>
    </source>
</evidence>
<dbReference type="InterPro" id="IPR022910">
    <property type="entry name" value="Thiol_diS_interchange_DbsD"/>
</dbReference>
<feature type="domain" description="Thioredoxin" evidence="19">
    <location>
        <begin position="462"/>
        <end position="588"/>
    </location>
</feature>
<comment type="function">
    <text evidence="18">Required to facilitate the formation of correct disulfide bonds in some periplasmic proteins and for the assembly of the periplasmic c-type cytochromes. Acts by transferring electrons from cytoplasmic thioredoxin to the periplasm. This transfer involves a cascade of disulfide bond formation and reduction steps.</text>
</comment>
<dbReference type="STRING" id="1179155.CF67_03013"/>
<dbReference type="eggNOG" id="COG4232">
    <property type="taxonomic scope" value="Bacteria"/>
</dbReference>
<feature type="signal peptide" evidence="18">
    <location>
        <begin position="1"/>
        <end position="18"/>
    </location>
</feature>
<evidence type="ECO:0000256" key="4">
    <source>
        <dbReference type="ARBA" id="ARBA00022475"/>
    </source>
</evidence>
<evidence type="ECO:0000256" key="11">
    <source>
        <dbReference type="ARBA" id="ARBA00023002"/>
    </source>
</evidence>
<evidence type="ECO:0000259" key="19">
    <source>
        <dbReference type="PROSITE" id="PS51352"/>
    </source>
</evidence>
<dbReference type="Pfam" id="PF11412">
    <property type="entry name" value="DsbD_N"/>
    <property type="match status" value="1"/>
</dbReference>
<feature type="transmembrane region" description="Helical" evidence="18">
    <location>
        <begin position="344"/>
        <end position="364"/>
    </location>
</feature>
<comment type="catalytic activity">
    <reaction evidence="16 18">
        <text>[protein]-dithiol + NAD(+) = [protein]-disulfide + NADH + H(+)</text>
        <dbReference type="Rhea" id="RHEA:18749"/>
        <dbReference type="Rhea" id="RHEA-COMP:10593"/>
        <dbReference type="Rhea" id="RHEA-COMP:10594"/>
        <dbReference type="ChEBI" id="CHEBI:15378"/>
        <dbReference type="ChEBI" id="CHEBI:29950"/>
        <dbReference type="ChEBI" id="CHEBI:50058"/>
        <dbReference type="ChEBI" id="CHEBI:57540"/>
        <dbReference type="ChEBI" id="CHEBI:57945"/>
        <dbReference type="EC" id="1.8.1.8"/>
    </reaction>
</comment>
<dbReference type="HAMAP" id="MF_00399">
    <property type="entry name" value="DbsD"/>
    <property type="match status" value="1"/>
</dbReference>
<dbReference type="GO" id="GO:0009055">
    <property type="term" value="F:electron transfer activity"/>
    <property type="evidence" value="ECO:0007669"/>
    <property type="project" value="UniProtKB-UniRule"/>
</dbReference>
<evidence type="ECO:0000256" key="8">
    <source>
        <dbReference type="ARBA" id="ARBA00022748"/>
    </source>
</evidence>
<feature type="disulfide bond" description="Redox-active" evidence="18">
    <location>
        <begin position="131"/>
        <end position="137"/>
    </location>
</feature>
<evidence type="ECO:0000256" key="17">
    <source>
        <dbReference type="ARBA" id="ARBA00047804"/>
    </source>
</evidence>
<dbReference type="SUPFAM" id="SSF52833">
    <property type="entry name" value="Thioredoxin-like"/>
    <property type="match status" value="1"/>
</dbReference>
<evidence type="ECO:0000313" key="20">
    <source>
        <dbReference type="EMBL" id="KEY91259.1"/>
    </source>
</evidence>
<dbReference type="InterPro" id="IPR013766">
    <property type="entry name" value="Thioredoxin_domain"/>
</dbReference>
<dbReference type="GO" id="GO:0005886">
    <property type="term" value="C:plasma membrane"/>
    <property type="evidence" value="ECO:0007669"/>
    <property type="project" value="UniProtKB-SubCell"/>
</dbReference>
<evidence type="ECO:0000256" key="5">
    <source>
        <dbReference type="ARBA" id="ARBA00022519"/>
    </source>
</evidence>
<keyword evidence="5 18" id="KW-0997">Cell inner membrane</keyword>
<keyword evidence="10 18" id="KW-1133">Transmembrane helix</keyword>
<reference evidence="20 21" key="1">
    <citation type="submission" date="2014-03" db="EMBL/GenBank/DDBJ databases">
        <title>Selection and divergence in the genomes of co-occurring obligate luminous symbionts with specific hosts.</title>
        <authorList>
            <person name="Hendry T.A."/>
            <person name="de Wet J.R."/>
            <person name="Dunlap P.V."/>
        </authorList>
    </citation>
    <scope>NUCLEOTIDE SEQUENCE [LARGE SCALE GENOMIC DNA]</scope>
    <source>
        <strain evidence="20 21">Ppalp.1</strain>
    </source>
</reference>
<dbReference type="NCBIfam" id="NF001419">
    <property type="entry name" value="PRK00293.1"/>
    <property type="match status" value="1"/>
</dbReference>
<keyword evidence="15 18" id="KW-0676">Redox-active center</keyword>
<keyword evidence="13 18" id="KW-0472">Membrane</keyword>
<dbReference type="GO" id="GO:0047134">
    <property type="term" value="F:protein-disulfide reductase [NAD(P)H] activity"/>
    <property type="evidence" value="ECO:0007669"/>
    <property type="project" value="UniProtKB-UniRule"/>
</dbReference>
<evidence type="ECO:0000256" key="10">
    <source>
        <dbReference type="ARBA" id="ARBA00022989"/>
    </source>
</evidence>